<dbReference type="GO" id="GO:0005829">
    <property type="term" value="C:cytosol"/>
    <property type="evidence" value="ECO:0007669"/>
    <property type="project" value="UniProtKB-SubCell"/>
</dbReference>
<proteinExistence type="inferred from homology"/>
<protein>
    <submittedName>
        <fullName evidence="6">Flagellar protein FliS</fullName>
    </submittedName>
</protein>
<comment type="subcellular location">
    <subcellularLocation>
        <location evidence="1">Cytoplasm</location>
        <location evidence="1">Cytosol</location>
    </subcellularLocation>
</comment>
<dbReference type="SUPFAM" id="SSF101116">
    <property type="entry name" value="Flagellar export chaperone FliS"/>
    <property type="match status" value="1"/>
</dbReference>
<dbReference type="EMBL" id="DROK01000019">
    <property type="protein sequence ID" value="HHI96345.1"/>
    <property type="molecule type" value="Genomic_DNA"/>
</dbReference>
<comment type="caution">
    <text evidence="6">The sequence shown here is derived from an EMBL/GenBank/DDBJ whole genome shotgun (WGS) entry which is preliminary data.</text>
</comment>
<evidence type="ECO:0000256" key="4">
    <source>
        <dbReference type="ARBA" id="ARBA00022795"/>
    </source>
</evidence>
<reference evidence="6" key="1">
    <citation type="journal article" date="2020" name="mSystems">
        <title>Genome- and Community-Level Interaction Insights into Carbon Utilization and Element Cycling Functions of Hydrothermarchaeota in Hydrothermal Sediment.</title>
        <authorList>
            <person name="Zhou Z."/>
            <person name="Liu Y."/>
            <person name="Xu W."/>
            <person name="Pan J."/>
            <person name="Luo Z.H."/>
            <person name="Li M."/>
        </authorList>
    </citation>
    <scope>NUCLEOTIDE SEQUENCE [LARGE SCALE GENOMIC DNA]</scope>
    <source>
        <strain evidence="6">HyVt-533</strain>
    </source>
</reference>
<keyword evidence="6" id="KW-0966">Cell projection</keyword>
<name>A0A7V5U1R5_9BACT</name>
<evidence type="ECO:0000313" key="6">
    <source>
        <dbReference type="EMBL" id="HHI96345.1"/>
    </source>
</evidence>
<evidence type="ECO:0000256" key="2">
    <source>
        <dbReference type="ARBA" id="ARBA00008787"/>
    </source>
</evidence>
<organism evidence="6">
    <name type="scientific">Thermodesulfatator atlanticus</name>
    <dbReference type="NCBI Taxonomy" id="501497"/>
    <lineage>
        <taxon>Bacteria</taxon>
        <taxon>Pseudomonadati</taxon>
        <taxon>Thermodesulfobacteriota</taxon>
        <taxon>Thermodesulfobacteria</taxon>
        <taxon>Thermodesulfobacteriales</taxon>
        <taxon>Thermodesulfatatoraceae</taxon>
        <taxon>Thermodesulfatator</taxon>
    </lineage>
</organism>
<dbReference type="Proteomes" id="UP000886101">
    <property type="component" value="Unassembled WGS sequence"/>
</dbReference>
<keyword evidence="3" id="KW-0963">Cytoplasm</keyword>
<dbReference type="Gene3D" id="1.20.120.340">
    <property type="entry name" value="Flagellar protein FliS"/>
    <property type="match status" value="1"/>
</dbReference>
<comment type="similarity">
    <text evidence="2">Belongs to the FliS family.</text>
</comment>
<evidence type="ECO:0000256" key="5">
    <source>
        <dbReference type="ARBA" id="ARBA00023186"/>
    </source>
</evidence>
<dbReference type="GO" id="GO:0071973">
    <property type="term" value="P:bacterial-type flagellum-dependent cell motility"/>
    <property type="evidence" value="ECO:0007669"/>
    <property type="project" value="TreeGrafter"/>
</dbReference>
<keyword evidence="6" id="KW-0282">Flagellum</keyword>
<keyword evidence="6" id="KW-0969">Cilium</keyword>
<dbReference type="PANTHER" id="PTHR34773">
    <property type="entry name" value="FLAGELLAR SECRETION CHAPERONE FLIS"/>
    <property type="match status" value="1"/>
</dbReference>
<dbReference type="CDD" id="cd16098">
    <property type="entry name" value="FliS"/>
    <property type="match status" value="1"/>
</dbReference>
<keyword evidence="4" id="KW-1005">Bacterial flagellum biogenesis</keyword>
<dbReference type="PANTHER" id="PTHR34773:SF1">
    <property type="entry name" value="FLAGELLAR SECRETION CHAPERONE FLIS"/>
    <property type="match status" value="1"/>
</dbReference>
<evidence type="ECO:0000256" key="1">
    <source>
        <dbReference type="ARBA" id="ARBA00004514"/>
    </source>
</evidence>
<dbReference type="InterPro" id="IPR003713">
    <property type="entry name" value="FliS"/>
</dbReference>
<dbReference type="InterPro" id="IPR036584">
    <property type="entry name" value="FliS_sf"/>
</dbReference>
<accession>A0A7V5U1R5</accession>
<dbReference type="AlphaFoldDB" id="A0A7V5U1R5"/>
<keyword evidence="5" id="KW-0143">Chaperone</keyword>
<sequence>MYDKGLKNYQRNAVSTLQDPQKIVKLLFEAAIKELALARNHFEEPRPRGVHLGKAIAIVGELQAGVNLKEGGEAAEFLYGLYGAIIRELSKINGGGEKDREVIDRSIRYLSELKKIWVEQVLGRNNGTSAGSSAQPSPQTAVAG</sequence>
<dbReference type="Pfam" id="PF02561">
    <property type="entry name" value="FliS"/>
    <property type="match status" value="1"/>
</dbReference>
<evidence type="ECO:0000256" key="3">
    <source>
        <dbReference type="ARBA" id="ARBA00022490"/>
    </source>
</evidence>
<gene>
    <name evidence="6" type="ORF">ENJ96_00650</name>
</gene>
<dbReference type="GO" id="GO:0044780">
    <property type="term" value="P:bacterial-type flagellum assembly"/>
    <property type="evidence" value="ECO:0007669"/>
    <property type="project" value="InterPro"/>
</dbReference>